<protein>
    <submittedName>
        <fullName evidence="1">Boron transporter 4</fullName>
    </submittedName>
</protein>
<keyword evidence="2" id="KW-1185">Reference proteome</keyword>
<gene>
    <name evidence="1" type="ORF">LOK49_LG14G01811</name>
</gene>
<organism evidence="1 2">
    <name type="scientific">Camellia lanceoleosa</name>
    <dbReference type="NCBI Taxonomy" id="1840588"/>
    <lineage>
        <taxon>Eukaryota</taxon>
        <taxon>Viridiplantae</taxon>
        <taxon>Streptophyta</taxon>
        <taxon>Embryophyta</taxon>
        <taxon>Tracheophyta</taxon>
        <taxon>Spermatophyta</taxon>
        <taxon>Magnoliopsida</taxon>
        <taxon>eudicotyledons</taxon>
        <taxon>Gunneridae</taxon>
        <taxon>Pentapetalae</taxon>
        <taxon>asterids</taxon>
        <taxon>Ericales</taxon>
        <taxon>Theaceae</taxon>
        <taxon>Camellia</taxon>
    </lineage>
</organism>
<proteinExistence type="predicted"/>
<dbReference type="Proteomes" id="UP001060215">
    <property type="component" value="Chromosome 15"/>
</dbReference>
<reference evidence="1 2" key="1">
    <citation type="journal article" date="2022" name="Plant J.">
        <title>Chromosome-level genome of Camellia lanceoleosa provides a valuable resource for understanding genome evolution and self-incompatibility.</title>
        <authorList>
            <person name="Gong W."/>
            <person name="Xiao S."/>
            <person name="Wang L."/>
            <person name="Liao Z."/>
            <person name="Chang Y."/>
            <person name="Mo W."/>
            <person name="Hu G."/>
            <person name="Li W."/>
            <person name="Zhao G."/>
            <person name="Zhu H."/>
            <person name="Hu X."/>
            <person name="Ji K."/>
            <person name="Xiang X."/>
            <person name="Song Q."/>
            <person name="Yuan D."/>
            <person name="Jin S."/>
            <person name="Zhang L."/>
        </authorList>
    </citation>
    <scope>NUCLEOTIDE SEQUENCE [LARGE SCALE GENOMIC DNA]</scope>
    <source>
        <strain evidence="1">SQ_2022a</strain>
    </source>
</reference>
<evidence type="ECO:0000313" key="1">
    <source>
        <dbReference type="EMBL" id="KAI7985573.1"/>
    </source>
</evidence>
<sequence length="1183" mass="130536">MDGEKEETREELGLRRAVVLVGYETRWIVAKLRAASLALANICFLGRLHGGNRCVAVWVRGEEGGGSSFQVVVTVGSRRAHIFIPTSEFGEGWGDVALVIEGFGFGDGWVRRPTGLQTKVLSSSGPVSLPAQGVAGGVSVVHSSAEEDWFRLLDRALVGKIRDIDGKGLSFAKIFDWVLRWLNFSVKVDVRPLGNQAFLFVLPTRHEAESLFHRRWTIGGCLLELGWWNPLALCASSKSSPPAHRVWVQVVGLSIHLRGLEVYRQIGDQCGGFVAADESSVDLGSVEAGPTAELAVTEADLRLDKSRRDFRSGNRSFPKIMGVKDYHNRFMRETDFLGNRVWSLGQPGSHLGFKGVLQPTSLGHPEAHRDGSQGLGTHKWVKSLASKVLGLMDVMGQQKQDAPLTQPNLCGLASDHTDLLNLSIKRVFASIHTGVGSTDPVCEVGLSAEAARSPVETIGGGFVAASENGTSQLAESALDARHTMSDRVALSVDEHESRLELESSCDVLSGNDTGSHLLLASASGTSQVEAVAMTERHSPAVLQLSCDASWADQGEVFEVGHEIAGPSQVLGNELVVTDLQSLAVLHIDLVTGFKQKQKFGDSEGFSGEDIPSAEAMSQWVLDRISEVSRCLGLSFEGHEEEAMRLFGAVEASWRLGTPSSGVSRSLVTPSKGVAEPTVIMYKYFYDFAKGRNDLGHELFLAWAGWVCVWTALMLFVLAIFNACAIINRFTRIAGELFGMLIAVLFIQEAIKGLVSEFETSKSEDPTLRKNQFQWLYTNGLLGIIFCFGLLYTALRSRTARSWKYGTGWLRDFIADYGVPLMVVAWTALSFSVPSKVPSGVPRRLFSPLPWESASLYHWTVIKTLLCGLIGLPPSNGVIPQSPMHTKSLAVLKRQLIRKKMVESAKESIKQQASNSEIYGNMQAVFIEMDSSPIDTVVQELEDLKVAIMESENKGANANGTFDPVKHIDAYLPVRVNEQRVSNLLQSLLVAISVCAMPLIKMIPTSVLWGYFAYMAIDSLPGNQFWERLLLVFITPRRRYKVLEGVHASFVESVPFRHIMMFTLFQFVYFLVCFGVTWIPIAGILFPVPFFILISIRQYILPKFFHPNHLRELDAAEYEEIVGAPQLSPILSFGCKGKIKRSCFLQAGWIFLILQTRRLGELKHPCERNSWRVTGPTNLRWQTS</sequence>
<name>A0ACC0F9W9_9ERIC</name>
<accession>A0ACC0F9W9</accession>
<evidence type="ECO:0000313" key="2">
    <source>
        <dbReference type="Proteomes" id="UP001060215"/>
    </source>
</evidence>
<dbReference type="EMBL" id="CM045772">
    <property type="protein sequence ID" value="KAI7985573.1"/>
    <property type="molecule type" value="Genomic_DNA"/>
</dbReference>
<comment type="caution">
    <text evidence="1">The sequence shown here is derived from an EMBL/GenBank/DDBJ whole genome shotgun (WGS) entry which is preliminary data.</text>
</comment>